<evidence type="ECO:0000256" key="3">
    <source>
        <dbReference type="ARBA" id="ARBA00022679"/>
    </source>
</evidence>
<organism evidence="8">
    <name type="scientific">Oppiella nova</name>
    <dbReference type="NCBI Taxonomy" id="334625"/>
    <lineage>
        <taxon>Eukaryota</taxon>
        <taxon>Metazoa</taxon>
        <taxon>Ecdysozoa</taxon>
        <taxon>Arthropoda</taxon>
        <taxon>Chelicerata</taxon>
        <taxon>Arachnida</taxon>
        <taxon>Acari</taxon>
        <taxon>Acariformes</taxon>
        <taxon>Sarcoptiformes</taxon>
        <taxon>Oribatida</taxon>
        <taxon>Brachypylina</taxon>
        <taxon>Oppioidea</taxon>
        <taxon>Oppiidae</taxon>
        <taxon>Oppiella</taxon>
    </lineage>
</organism>
<dbReference type="GO" id="GO:0004694">
    <property type="term" value="F:eukaryotic translation initiation factor 2alpha kinase activity"/>
    <property type="evidence" value="ECO:0007669"/>
    <property type="project" value="TreeGrafter"/>
</dbReference>
<dbReference type="InterPro" id="IPR050339">
    <property type="entry name" value="CC_SR_Kinase"/>
</dbReference>
<dbReference type="PANTHER" id="PTHR11042:SF160">
    <property type="entry name" value="EUKARYOTIC TRANSLATION INITIATION FACTOR 2-ALPHA KINASE 1"/>
    <property type="match status" value="1"/>
</dbReference>
<dbReference type="OrthoDB" id="6513976at2759"/>
<dbReference type="InterPro" id="IPR011009">
    <property type="entry name" value="Kinase-like_dom_sf"/>
</dbReference>
<keyword evidence="5" id="KW-0418">Kinase</keyword>
<dbReference type="AlphaFoldDB" id="A0A7R9QGA9"/>
<keyword evidence="9" id="KW-1185">Reference proteome</keyword>
<dbReference type="PANTHER" id="PTHR11042">
    <property type="entry name" value="EUKARYOTIC TRANSLATION INITIATION FACTOR 2-ALPHA KINASE EIF2-ALPHA KINASE -RELATED"/>
    <property type="match status" value="1"/>
</dbReference>
<evidence type="ECO:0000256" key="4">
    <source>
        <dbReference type="ARBA" id="ARBA00022741"/>
    </source>
</evidence>
<evidence type="ECO:0000256" key="6">
    <source>
        <dbReference type="ARBA" id="ARBA00022840"/>
    </source>
</evidence>
<dbReference type="EMBL" id="CAJPVJ010001780">
    <property type="protein sequence ID" value="CAG2165281.1"/>
    <property type="molecule type" value="Genomic_DNA"/>
</dbReference>
<dbReference type="GO" id="GO:0005634">
    <property type="term" value="C:nucleus"/>
    <property type="evidence" value="ECO:0007669"/>
    <property type="project" value="TreeGrafter"/>
</dbReference>
<keyword evidence="3" id="KW-0808">Transferase</keyword>
<reference evidence="8" key="1">
    <citation type="submission" date="2020-11" db="EMBL/GenBank/DDBJ databases">
        <authorList>
            <person name="Tran Van P."/>
        </authorList>
    </citation>
    <scope>NUCLEOTIDE SEQUENCE</scope>
</reference>
<dbReference type="Gene3D" id="1.10.510.10">
    <property type="entry name" value="Transferase(Phosphotransferase) domain 1"/>
    <property type="match status" value="1"/>
</dbReference>
<evidence type="ECO:0000313" key="8">
    <source>
        <dbReference type="EMBL" id="CAD7644719.1"/>
    </source>
</evidence>
<keyword evidence="6" id="KW-0067">ATP-binding</keyword>
<feature type="domain" description="Protein kinase" evidence="7">
    <location>
        <begin position="1"/>
        <end position="247"/>
    </location>
</feature>
<dbReference type="PROSITE" id="PS50011">
    <property type="entry name" value="PROTEIN_KINASE_DOM"/>
    <property type="match status" value="1"/>
</dbReference>
<feature type="non-terminal residue" evidence="8">
    <location>
        <position position="247"/>
    </location>
</feature>
<keyword evidence="2" id="KW-0723">Serine/threonine-protein kinase</keyword>
<dbReference type="InterPro" id="IPR000719">
    <property type="entry name" value="Prot_kinase_dom"/>
</dbReference>
<name>A0A7R9QGA9_9ACAR</name>
<dbReference type="GO" id="GO:0005524">
    <property type="term" value="F:ATP binding"/>
    <property type="evidence" value="ECO:0007669"/>
    <property type="project" value="UniProtKB-KW"/>
</dbReference>
<evidence type="ECO:0000256" key="5">
    <source>
        <dbReference type="ARBA" id="ARBA00022777"/>
    </source>
</evidence>
<protein>
    <recommendedName>
        <fullName evidence="1">non-specific serine/threonine protein kinase</fullName>
        <ecNumber evidence="1">2.7.11.1</ecNumber>
    </recommendedName>
</protein>
<gene>
    <name evidence="8" type="ORF">ONB1V03_LOCUS4824</name>
</gene>
<dbReference type="Proteomes" id="UP000728032">
    <property type="component" value="Unassembled WGS sequence"/>
</dbReference>
<dbReference type="Pfam" id="PF00069">
    <property type="entry name" value="Pkinase"/>
    <property type="match status" value="1"/>
</dbReference>
<evidence type="ECO:0000313" key="9">
    <source>
        <dbReference type="Proteomes" id="UP000728032"/>
    </source>
</evidence>
<evidence type="ECO:0000256" key="1">
    <source>
        <dbReference type="ARBA" id="ARBA00012513"/>
    </source>
</evidence>
<evidence type="ECO:0000256" key="2">
    <source>
        <dbReference type="ARBA" id="ARBA00022527"/>
    </source>
</evidence>
<keyword evidence="4" id="KW-0547">Nucleotide-binding</keyword>
<dbReference type="EMBL" id="OC916605">
    <property type="protein sequence ID" value="CAD7644719.1"/>
    <property type="molecule type" value="Genomic_DNA"/>
</dbReference>
<dbReference type="EC" id="2.7.11.1" evidence="1"/>
<sequence length="247" mass="29048">MTYWQIINDISIQKRQLLWQFSQQRQHRQQLAEIFDLAGQNQAAQLLRQFDQIGCGWLGNDCDALGKKMMYSGIKKLRELQSKYVVVYYNSWLVDNTLSIQMELCSQNLRNILKHTTEIFLRQPEEQLDLYEYFLSCEIFKEILECVHYLHELKPPIIHRNLKPENLLIAKNVVNGRFIKLGDFMLATEHHDMNDNTRKRHTADVGDIRYMAPEVTSGKDYNHKSDVYALALIGAEIFDVDLHDDLE</sequence>
<dbReference type="SUPFAM" id="SSF56112">
    <property type="entry name" value="Protein kinase-like (PK-like)"/>
    <property type="match status" value="1"/>
</dbReference>
<accession>A0A7R9QGA9</accession>
<proteinExistence type="predicted"/>
<dbReference type="GO" id="GO:0005737">
    <property type="term" value="C:cytoplasm"/>
    <property type="evidence" value="ECO:0007669"/>
    <property type="project" value="TreeGrafter"/>
</dbReference>
<evidence type="ECO:0000259" key="7">
    <source>
        <dbReference type="PROSITE" id="PS50011"/>
    </source>
</evidence>